<keyword evidence="2" id="KW-0624">Polysaccharide degradation</keyword>
<dbReference type="PROSITE" id="PS50853">
    <property type="entry name" value="FN3"/>
    <property type="match status" value="1"/>
</dbReference>
<protein>
    <recommendedName>
        <fullName evidence="3">Fibronectin type-III domain-containing protein</fullName>
    </recommendedName>
</protein>
<dbReference type="InterPro" id="IPR003961">
    <property type="entry name" value="FN3_dom"/>
</dbReference>
<comment type="caution">
    <text evidence="4">The sequence shown here is derived from an EMBL/GenBank/DDBJ whole genome shotgun (WGS) entry which is preliminary data.</text>
</comment>
<dbReference type="InterPro" id="IPR036116">
    <property type="entry name" value="FN3_sf"/>
</dbReference>
<evidence type="ECO:0000256" key="2">
    <source>
        <dbReference type="ARBA" id="ARBA00023326"/>
    </source>
</evidence>
<keyword evidence="1" id="KW-0378">Hydrolase</keyword>
<dbReference type="GO" id="GO:0016798">
    <property type="term" value="F:hydrolase activity, acting on glycosyl bonds"/>
    <property type="evidence" value="ECO:0007669"/>
    <property type="project" value="UniProtKB-KW"/>
</dbReference>
<reference evidence="4 5" key="1">
    <citation type="submission" date="2019-05" db="EMBL/GenBank/DDBJ databases">
        <authorList>
            <person name="Lee S.D."/>
        </authorList>
    </citation>
    <scope>NUCLEOTIDE SEQUENCE [LARGE SCALE GENOMIC DNA]</scope>
    <source>
        <strain evidence="4 5">YC2-7</strain>
    </source>
</reference>
<dbReference type="GO" id="GO:0000272">
    <property type="term" value="P:polysaccharide catabolic process"/>
    <property type="evidence" value="ECO:0007669"/>
    <property type="project" value="UniProtKB-KW"/>
</dbReference>
<dbReference type="SUPFAM" id="SSF49265">
    <property type="entry name" value="Fibronectin type III"/>
    <property type="match status" value="1"/>
</dbReference>
<evidence type="ECO:0000313" key="5">
    <source>
        <dbReference type="Proteomes" id="UP000535543"/>
    </source>
</evidence>
<evidence type="ECO:0000256" key="1">
    <source>
        <dbReference type="ARBA" id="ARBA00023295"/>
    </source>
</evidence>
<dbReference type="Proteomes" id="UP000535543">
    <property type="component" value="Unassembled WGS sequence"/>
</dbReference>
<evidence type="ECO:0000259" key="3">
    <source>
        <dbReference type="PROSITE" id="PS50853"/>
    </source>
</evidence>
<keyword evidence="5" id="KW-1185">Reference proteome</keyword>
<proteinExistence type="predicted"/>
<feature type="domain" description="Fibronectin type-III" evidence="3">
    <location>
        <begin position="11"/>
        <end position="106"/>
    </location>
</feature>
<keyword evidence="2" id="KW-0119">Carbohydrate metabolism</keyword>
<organism evidence="4 5">
    <name type="scientific">Antrihabitans stalactiti</name>
    <dbReference type="NCBI Taxonomy" id="2584121"/>
    <lineage>
        <taxon>Bacteria</taxon>
        <taxon>Bacillati</taxon>
        <taxon>Actinomycetota</taxon>
        <taxon>Actinomycetes</taxon>
        <taxon>Mycobacteriales</taxon>
        <taxon>Nocardiaceae</taxon>
        <taxon>Antrihabitans</taxon>
    </lineage>
</organism>
<keyword evidence="1" id="KW-0326">Glycosidase</keyword>
<dbReference type="RefSeq" id="WP_169587145.1">
    <property type="nucleotide sequence ID" value="NZ_VCQU01000004.1"/>
</dbReference>
<reference evidence="4 5" key="2">
    <citation type="submission" date="2020-06" db="EMBL/GenBank/DDBJ databases">
        <title>Antribacter stalactiti gen. nov., sp. nov., a new member of the family Nacardiaceae isolated from a cave.</title>
        <authorList>
            <person name="Kim I.S."/>
        </authorList>
    </citation>
    <scope>NUCLEOTIDE SEQUENCE [LARGE SCALE GENOMIC DNA]</scope>
    <source>
        <strain evidence="4 5">YC2-7</strain>
    </source>
</reference>
<dbReference type="EMBL" id="VCQU01000004">
    <property type="protein sequence ID" value="NMN95816.1"/>
    <property type="molecule type" value="Genomic_DNA"/>
</dbReference>
<evidence type="ECO:0000313" key="4">
    <source>
        <dbReference type="EMBL" id="NMN95816.1"/>
    </source>
</evidence>
<sequence>MRHEARGVGLAPLEVVVESVEGRTLSVSWSATPPGSHKPYEYARIFVVALDSQVRTYIDIVDGRHATSLSVSDTLGAGDYAVEVDAYGSASWGDGRLEGRGRSAPFTL</sequence>
<accession>A0A848KDJ4</accession>
<name>A0A848KDJ4_9NOCA</name>
<gene>
    <name evidence="4" type="ORF">FGL95_12300</name>
</gene>
<dbReference type="AlphaFoldDB" id="A0A848KDJ4"/>